<organism evidence="2 3">
    <name type="scientific">Rhodothermus marinus (strain ATCC 43812 / DSM 4252 / R-10)</name>
    <name type="common">Rhodothermus obamensis</name>
    <dbReference type="NCBI Taxonomy" id="518766"/>
    <lineage>
        <taxon>Bacteria</taxon>
        <taxon>Pseudomonadati</taxon>
        <taxon>Rhodothermota</taxon>
        <taxon>Rhodothermia</taxon>
        <taxon>Rhodothermales</taxon>
        <taxon>Rhodothermaceae</taxon>
        <taxon>Rhodothermus</taxon>
    </lineage>
</organism>
<accession>D0MG20</accession>
<dbReference type="eggNOG" id="COG1765">
    <property type="taxonomic scope" value="Bacteria"/>
</dbReference>
<feature type="region of interest" description="Disordered" evidence="1">
    <location>
        <begin position="139"/>
        <end position="158"/>
    </location>
</feature>
<dbReference type="KEGG" id="rmr:Rmar_2637"/>
<dbReference type="Proteomes" id="UP000002221">
    <property type="component" value="Chromosome"/>
</dbReference>
<dbReference type="SUPFAM" id="SSF82784">
    <property type="entry name" value="OsmC-like"/>
    <property type="match status" value="1"/>
</dbReference>
<dbReference type="HOGENOM" id="CLU_114057_1_1_10"/>
<dbReference type="Pfam" id="PF02566">
    <property type="entry name" value="OsmC"/>
    <property type="match status" value="1"/>
</dbReference>
<dbReference type="PANTHER" id="PTHR34352:SF1">
    <property type="entry name" value="PROTEIN YHFA"/>
    <property type="match status" value="1"/>
</dbReference>
<protein>
    <submittedName>
        <fullName evidence="2">OsmC family protein</fullName>
    </submittedName>
</protein>
<dbReference type="Gene3D" id="2.20.25.10">
    <property type="match status" value="1"/>
</dbReference>
<evidence type="ECO:0000313" key="2">
    <source>
        <dbReference type="EMBL" id="ACY49509.1"/>
    </source>
</evidence>
<sequence length="158" mass="17457">MKARLKYVEGLTFIGQAGSGHWTVLDSGYGGRPSGATSPMEMVLLALMGCSAMDVVSILEKMRAPFTDLQVEVEADRAETHPRVYTRIHLTYRVFGRDLKPEQVARAVQLSQEKYCSVSAMLRPTVPITYEIWIEDPETGQRQAVPSAQKPEDTPASG</sequence>
<keyword evidence="3" id="KW-1185">Reference proteome</keyword>
<reference evidence="2 3" key="1">
    <citation type="journal article" date="2009" name="Stand. Genomic Sci.">
        <title>Complete genome sequence of Rhodothermus marinus type strain (R-10).</title>
        <authorList>
            <person name="Nolan M."/>
            <person name="Tindall B.J."/>
            <person name="Pomrenke H."/>
            <person name="Lapidus A."/>
            <person name="Copeland A."/>
            <person name="Glavina Del Rio T."/>
            <person name="Lucas S."/>
            <person name="Chen F."/>
            <person name="Tice H."/>
            <person name="Cheng J.F."/>
            <person name="Saunders E."/>
            <person name="Han C."/>
            <person name="Bruce D."/>
            <person name="Goodwin L."/>
            <person name="Chain P."/>
            <person name="Pitluck S."/>
            <person name="Ovchinikova G."/>
            <person name="Pati A."/>
            <person name="Ivanova N."/>
            <person name="Mavromatis K."/>
            <person name="Chen A."/>
            <person name="Palaniappan K."/>
            <person name="Land M."/>
            <person name="Hauser L."/>
            <person name="Chang Y.J."/>
            <person name="Jeffries C.D."/>
            <person name="Brettin T."/>
            <person name="Goker M."/>
            <person name="Bristow J."/>
            <person name="Eisen J.A."/>
            <person name="Markowitz V."/>
            <person name="Hugenholtz P."/>
            <person name="Kyrpides N.C."/>
            <person name="Klenk H.P."/>
            <person name="Detter J.C."/>
        </authorList>
    </citation>
    <scope>NUCLEOTIDE SEQUENCE [LARGE SCALE GENOMIC DNA]</scope>
    <source>
        <strain evidence="3">ATCC 43812 / DSM 4252 / R-10</strain>
    </source>
</reference>
<dbReference type="PANTHER" id="PTHR34352">
    <property type="entry name" value="PROTEIN YHFA"/>
    <property type="match status" value="1"/>
</dbReference>
<dbReference type="InterPro" id="IPR015946">
    <property type="entry name" value="KH_dom-like_a/b"/>
</dbReference>
<dbReference type="NCBIfam" id="NF008009">
    <property type="entry name" value="PRK10738.1"/>
    <property type="match status" value="1"/>
</dbReference>
<dbReference type="InterPro" id="IPR003718">
    <property type="entry name" value="OsmC/Ohr_fam"/>
</dbReference>
<dbReference type="EMBL" id="CP001807">
    <property type="protein sequence ID" value="ACY49509.1"/>
    <property type="molecule type" value="Genomic_DNA"/>
</dbReference>
<dbReference type="STRING" id="518766.Rmar_2637"/>
<dbReference type="RefSeq" id="WP_012845119.1">
    <property type="nucleotide sequence ID" value="NC_013501.1"/>
</dbReference>
<dbReference type="Gene3D" id="3.30.300.20">
    <property type="match status" value="1"/>
</dbReference>
<dbReference type="OrthoDB" id="9804010at2"/>
<evidence type="ECO:0000313" key="3">
    <source>
        <dbReference type="Proteomes" id="UP000002221"/>
    </source>
</evidence>
<evidence type="ECO:0000256" key="1">
    <source>
        <dbReference type="SAM" id="MobiDB-lite"/>
    </source>
</evidence>
<proteinExistence type="predicted"/>
<dbReference type="InterPro" id="IPR036102">
    <property type="entry name" value="OsmC/Ohrsf"/>
</dbReference>
<name>D0MG20_RHOM4</name>
<dbReference type="AlphaFoldDB" id="D0MG20"/>
<gene>
    <name evidence="2" type="ordered locus">Rmar_2637</name>
</gene>